<protein>
    <recommendedName>
        <fullName evidence="12">C2H2-type domain-containing protein</fullName>
    </recommendedName>
</protein>
<dbReference type="PANTHER" id="PTHR12695:SF2">
    <property type="entry name" value="GENERAL TRANSCRIPTION FACTOR IIH SUBUNIT 2-RELATED"/>
    <property type="match status" value="1"/>
</dbReference>
<dbReference type="Gene3D" id="3.30.40.10">
    <property type="entry name" value="Zinc/RING finger domain, C3HC4 (zinc finger)"/>
    <property type="match status" value="1"/>
</dbReference>
<dbReference type="FunFam" id="3.40.50.410:FF:000015">
    <property type="entry name" value="General transcription factor IIH subunit 2"/>
    <property type="match status" value="1"/>
</dbReference>
<dbReference type="SMART" id="SM01047">
    <property type="entry name" value="C1_4"/>
    <property type="match status" value="1"/>
</dbReference>
<evidence type="ECO:0000313" key="13">
    <source>
        <dbReference type="EMBL" id="CAE0020326.1"/>
    </source>
</evidence>
<evidence type="ECO:0000256" key="9">
    <source>
        <dbReference type="ARBA" id="ARBA00023204"/>
    </source>
</evidence>
<evidence type="ECO:0000256" key="5">
    <source>
        <dbReference type="ARBA" id="ARBA00022771"/>
    </source>
</evidence>
<keyword evidence="7" id="KW-0805">Transcription regulation</keyword>
<keyword evidence="3" id="KW-0479">Metal-binding</keyword>
<dbReference type="GO" id="GO:0006289">
    <property type="term" value="P:nucleotide-excision repair"/>
    <property type="evidence" value="ECO:0007669"/>
    <property type="project" value="InterPro"/>
</dbReference>
<dbReference type="InterPro" id="IPR004595">
    <property type="entry name" value="TFIIH_C1-like_dom"/>
</dbReference>
<keyword evidence="4" id="KW-0227">DNA damage</keyword>
<proteinExistence type="inferred from homology"/>
<dbReference type="SUPFAM" id="SSF53300">
    <property type="entry name" value="vWA-like"/>
    <property type="match status" value="1"/>
</dbReference>
<dbReference type="Pfam" id="PF07975">
    <property type="entry name" value="C1_4"/>
    <property type="match status" value="1"/>
</dbReference>
<comment type="similarity">
    <text evidence="2">Belongs to the GTF2H2 family.</text>
</comment>
<dbReference type="PANTHER" id="PTHR12695">
    <property type="entry name" value="GENERAL TRANSCRIPTION FACTOR IIH SUBUNIT 2"/>
    <property type="match status" value="1"/>
</dbReference>
<dbReference type="Pfam" id="PF04056">
    <property type="entry name" value="Ssl1"/>
    <property type="match status" value="1"/>
</dbReference>
<reference evidence="13" key="1">
    <citation type="submission" date="2021-01" db="EMBL/GenBank/DDBJ databases">
        <authorList>
            <person name="Corre E."/>
            <person name="Pelletier E."/>
            <person name="Niang G."/>
            <person name="Scheremetjew M."/>
            <person name="Finn R."/>
            <person name="Kale V."/>
            <person name="Holt S."/>
            <person name="Cochrane G."/>
            <person name="Meng A."/>
            <person name="Brown T."/>
            <person name="Cohen L."/>
        </authorList>
    </citation>
    <scope>NUCLEOTIDE SEQUENCE</scope>
    <source>
        <strain evidence="13">RCC856</strain>
    </source>
</reference>
<dbReference type="InterPro" id="IPR013083">
    <property type="entry name" value="Znf_RING/FYVE/PHD"/>
</dbReference>
<evidence type="ECO:0000256" key="4">
    <source>
        <dbReference type="ARBA" id="ARBA00022763"/>
    </source>
</evidence>
<dbReference type="EMBL" id="HBHU01007617">
    <property type="protein sequence ID" value="CAE0020326.1"/>
    <property type="molecule type" value="Transcribed_RNA"/>
</dbReference>
<dbReference type="GO" id="GO:0006357">
    <property type="term" value="P:regulation of transcription by RNA polymerase II"/>
    <property type="evidence" value="ECO:0007669"/>
    <property type="project" value="TreeGrafter"/>
</dbReference>
<evidence type="ECO:0000256" key="2">
    <source>
        <dbReference type="ARBA" id="ARBA00006092"/>
    </source>
</evidence>
<feature type="zinc finger region" description="C4-type" evidence="11">
    <location>
        <begin position="260"/>
        <end position="277"/>
    </location>
</feature>
<dbReference type="Gene3D" id="3.40.50.410">
    <property type="entry name" value="von Willebrand factor, type A domain"/>
    <property type="match status" value="1"/>
</dbReference>
<evidence type="ECO:0000256" key="1">
    <source>
        <dbReference type="ARBA" id="ARBA00004123"/>
    </source>
</evidence>
<dbReference type="GO" id="GO:0005675">
    <property type="term" value="C:transcription factor TFIIH holo complex"/>
    <property type="evidence" value="ECO:0007669"/>
    <property type="project" value="TreeGrafter"/>
</dbReference>
<evidence type="ECO:0000256" key="7">
    <source>
        <dbReference type="ARBA" id="ARBA00023015"/>
    </source>
</evidence>
<evidence type="ECO:0000256" key="8">
    <source>
        <dbReference type="ARBA" id="ARBA00023163"/>
    </source>
</evidence>
<evidence type="ECO:0000256" key="3">
    <source>
        <dbReference type="ARBA" id="ARBA00022723"/>
    </source>
</evidence>
<keyword evidence="5" id="KW-0863">Zinc-finger</keyword>
<dbReference type="GO" id="GO:0006351">
    <property type="term" value="P:DNA-templated transcription"/>
    <property type="evidence" value="ECO:0007669"/>
    <property type="project" value="InterPro"/>
</dbReference>
<keyword evidence="8" id="KW-0804">Transcription</keyword>
<comment type="subcellular location">
    <subcellularLocation>
        <location evidence="1">Nucleus</location>
    </subcellularLocation>
</comment>
<dbReference type="InterPro" id="IPR007198">
    <property type="entry name" value="Ssl1-like"/>
</dbReference>
<dbReference type="InterPro" id="IPR036465">
    <property type="entry name" value="vWFA_dom_sf"/>
</dbReference>
<keyword evidence="6" id="KW-0862">Zinc</keyword>
<evidence type="ECO:0000256" key="6">
    <source>
        <dbReference type="ARBA" id="ARBA00022833"/>
    </source>
</evidence>
<accession>A0A7S3E2Y8</accession>
<evidence type="ECO:0000256" key="10">
    <source>
        <dbReference type="ARBA" id="ARBA00023242"/>
    </source>
</evidence>
<dbReference type="InterPro" id="IPR013087">
    <property type="entry name" value="Znf_C2H2_type"/>
</dbReference>
<evidence type="ECO:0000256" key="11">
    <source>
        <dbReference type="PIRSR" id="PIRSR015919-1"/>
    </source>
</evidence>
<dbReference type="PIRSF" id="PIRSF015919">
    <property type="entry name" value="TFIIH_SSL1"/>
    <property type="match status" value="1"/>
</dbReference>
<keyword evidence="10" id="KW-0539">Nucleus</keyword>
<name>A0A7S3E2Y8_9CHLO</name>
<dbReference type="SUPFAM" id="SSF57889">
    <property type="entry name" value="Cysteine-rich domain"/>
    <property type="match status" value="1"/>
</dbReference>
<dbReference type="PROSITE" id="PS00028">
    <property type="entry name" value="ZINC_FINGER_C2H2_1"/>
    <property type="match status" value="1"/>
</dbReference>
<organism evidence="13">
    <name type="scientific">Chloropicon laureae</name>
    <dbReference type="NCBI Taxonomy" id="464258"/>
    <lineage>
        <taxon>Eukaryota</taxon>
        <taxon>Viridiplantae</taxon>
        <taxon>Chlorophyta</taxon>
        <taxon>Chloropicophyceae</taxon>
        <taxon>Chloropicales</taxon>
        <taxon>Chloropicaceae</taxon>
        <taxon>Chloropicon</taxon>
    </lineage>
</organism>
<dbReference type="GO" id="GO:0000439">
    <property type="term" value="C:transcription factor TFIIH core complex"/>
    <property type="evidence" value="ECO:0007669"/>
    <property type="project" value="InterPro"/>
</dbReference>
<gene>
    <name evidence="13" type="ORF">CLAU1311_LOCUS4932</name>
</gene>
<evidence type="ECO:0000259" key="12">
    <source>
        <dbReference type="PROSITE" id="PS00028"/>
    </source>
</evidence>
<dbReference type="GO" id="GO:0008270">
    <property type="term" value="F:zinc ion binding"/>
    <property type="evidence" value="ECO:0007669"/>
    <property type="project" value="UniProtKB-KW"/>
</dbReference>
<dbReference type="InterPro" id="IPR046349">
    <property type="entry name" value="C1-like_sf"/>
</dbReference>
<dbReference type="NCBIfam" id="TIGR00622">
    <property type="entry name" value="ssl1"/>
    <property type="match status" value="1"/>
</dbReference>
<feature type="domain" description="C2H2-type" evidence="12">
    <location>
        <begin position="342"/>
        <end position="362"/>
    </location>
</feature>
<dbReference type="AlphaFoldDB" id="A0A7S3E2Y8"/>
<keyword evidence="9" id="KW-0234">DNA repair</keyword>
<dbReference type="InterPro" id="IPR012170">
    <property type="entry name" value="TFIIH_SSL1/p44"/>
</dbReference>
<sequence length="372" mass="40906">MRLRERRDHLLTHASTAKRIRRGMIRFVQVVVDLSRATLMTDLRPSRLKVVSEELQRFVRLFFDSNPLSQLALCCTRDGVARVITELSGSPAKHIEQLKRLGTRKFLLDCCGDASVQNALELSVKQLRDVPPYGHREVLMLMTSLTTCDPGDVFETIGQCAKSRIHCSVVGLGAEVFILRELSKKTKGKYAVATNEMHLRQTLEEYAPPPPSLAKETPSSLVQMGFPNFTAASDGGGGGEGDLCFVGLESEVGRGRSFTCPRCKSRVKDLPQACHVCGLQLASSAHLARSYHHLFPVPLFNEVQESGVPVKTEISTEAAALCSGCGREIGASEGGDNMTLECPKCRQRFCITCDVFIHEQLHNCPGCEELST</sequence>